<dbReference type="AlphaFoldDB" id="A0A5R9KXW2"/>
<keyword evidence="2" id="KW-1185">Reference proteome</keyword>
<evidence type="ECO:0000313" key="2">
    <source>
        <dbReference type="Proteomes" id="UP000306402"/>
    </source>
</evidence>
<dbReference type="Proteomes" id="UP000306402">
    <property type="component" value="Unassembled WGS sequence"/>
</dbReference>
<protein>
    <submittedName>
        <fullName evidence="1">WbqC family protein</fullName>
    </submittedName>
</protein>
<proteinExistence type="predicted"/>
<reference evidence="1 2" key="1">
    <citation type="submission" date="2019-05" db="EMBL/GenBank/DDBJ databases">
        <authorList>
            <person name="Qu J.-H."/>
        </authorList>
    </citation>
    <scope>NUCLEOTIDE SEQUENCE [LARGE SCALE GENOMIC DNA]</scope>
    <source>
        <strain evidence="1 2">T17</strain>
    </source>
</reference>
<dbReference type="EMBL" id="VCEJ01000004">
    <property type="protein sequence ID" value="TLV01152.1"/>
    <property type="molecule type" value="Genomic_DNA"/>
</dbReference>
<name>A0A5R9KXW2_9BACT</name>
<organism evidence="1 2">
    <name type="scientific">Dyadobacter luticola</name>
    <dbReference type="NCBI Taxonomy" id="1979387"/>
    <lineage>
        <taxon>Bacteria</taxon>
        <taxon>Pseudomonadati</taxon>
        <taxon>Bacteroidota</taxon>
        <taxon>Cytophagia</taxon>
        <taxon>Cytophagales</taxon>
        <taxon>Spirosomataceae</taxon>
        <taxon>Dyadobacter</taxon>
    </lineage>
</organism>
<dbReference type="InterPro" id="IPR014985">
    <property type="entry name" value="WbqC"/>
</dbReference>
<sequence length="221" mass="25895">MIVPEFLSSENRFREVRIELQYLPCLEYFTCILQYDRICIDVEERYVKQSYRNRCNVLTTNKIDLLTVPVKGYDAASPTKDILIDYNQDWIRRHLGCFKSAYGKSPFYEYYAPDLIEIFQKRPAYLVDLNYDLLTFCLRLVGIKKDIRYNLSGVESEENSVVNDISVINNKKGQNSIKYYQPIPYYQTFGNDFVSNLSIVDLLFNMGPEAKSVLLRSCKSQ</sequence>
<evidence type="ECO:0000313" key="1">
    <source>
        <dbReference type="EMBL" id="TLV01152.1"/>
    </source>
</evidence>
<gene>
    <name evidence="1" type="ORF">FEN17_17020</name>
</gene>
<dbReference type="OrthoDB" id="1523452at2"/>
<accession>A0A5R9KXW2</accession>
<comment type="caution">
    <text evidence="1">The sequence shown here is derived from an EMBL/GenBank/DDBJ whole genome shotgun (WGS) entry which is preliminary data.</text>
</comment>
<dbReference type="Pfam" id="PF08889">
    <property type="entry name" value="WbqC"/>
    <property type="match status" value="2"/>
</dbReference>